<name>A0A3N4H535_9ACTN</name>
<dbReference type="Proteomes" id="UP000267536">
    <property type="component" value="Unassembled WGS sequence"/>
</dbReference>
<feature type="region of interest" description="Disordered" evidence="1">
    <location>
        <begin position="1"/>
        <end position="30"/>
    </location>
</feature>
<evidence type="ECO:0000313" key="2">
    <source>
        <dbReference type="EMBL" id="RPA65930.1"/>
    </source>
</evidence>
<keyword evidence="3" id="KW-1185">Reference proteome</keyword>
<gene>
    <name evidence="2" type="ORF">EF294_04195</name>
</gene>
<sequence>MTSRAEQIRAQASRVASQPSTRSAVTAKATSQIALPSASRRVGKTVNLDADLNQRVLAWQAGAAHALSACLA</sequence>
<evidence type="ECO:0000256" key="1">
    <source>
        <dbReference type="SAM" id="MobiDB-lite"/>
    </source>
</evidence>
<evidence type="ECO:0000313" key="3">
    <source>
        <dbReference type="Proteomes" id="UP000267536"/>
    </source>
</evidence>
<dbReference type="RefSeq" id="WP_123925873.1">
    <property type="nucleotide sequence ID" value="NZ_JBPSDP010000012.1"/>
</dbReference>
<dbReference type="AlphaFoldDB" id="A0A3N4H535"/>
<proteinExistence type="predicted"/>
<feature type="compositionally biased region" description="Polar residues" evidence="1">
    <location>
        <begin position="14"/>
        <end position="30"/>
    </location>
</feature>
<protein>
    <submittedName>
        <fullName evidence="2">Uncharacterized protein</fullName>
    </submittedName>
</protein>
<dbReference type="EMBL" id="RKMH01000002">
    <property type="protein sequence ID" value="RPA65930.1"/>
    <property type="molecule type" value="Genomic_DNA"/>
</dbReference>
<reference evidence="2 3" key="1">
    <citation type="submission" date="2018-11" db="EMBL/GenBank/DDBJ databases">
        <title>Draft genome sequence of Gordonia sp. RS15-1S isolated from rice stems.</title>
        <authorList>
            <person name="Muangham S."/>
        </authorList>
    </citation>
    <scope>NUCLEOTIDE SEQUENCE [LARGE SCALE GENOMIC DNA]</scope>
    <source>
        <strain evidence="2 3">RS15-1S</strain>
    </source>
</reference>
<accession>A0A3N4H535</accession>
<dbReference type="OrthoDB" id="9966170at2"/>
<comment type="caution">
    <text evidence="2">The sequence shown here is derived from an EMBL/GenBank/DDBJ whole genome shotgun (WGS) entry which is preliminary data.</text>
</comment>
<organism evidence="2 3">
    <name type="scientific">Gordonia oryzae</name>
    <dbReference type="NCBI Taxonomy" id="2487349"/>
    <lineage>
        <taxon>Bacteria</taxon>
        <taxon>Bacillati</taxon>
        <taxon>Actinomycetota</taxon>
        <taxon>Actinomycetes</taxon>
        <taxon>Mycobacteriales</taxon>
        <taxon>Gordoniaceae</taxon>
        <taxon>Gordonia</taxon>
    </lineage>
</organism>